<reference evidence="1 2" key="1">
    <citation type="submission" date="2024-04" db="EMBL/GenBank/DDBJ databases">
        <authorList>
            <person name="Fracassetti M."/>
        </authorList>
    </citation>
    <scope>NUCLEOTIDE SEQUENCE [LARGE SCALE GENOMIC DNA]</scope>
</reference>
<evidence type="ECO:0000313" key="2">
    <source>
        <dbReference type="Proteomes" id="UP001497516"/>
    </source>
</evidence>
<organism evidence="1 2">
    <name type="scientific">Linum trigynum</name>
    <dbReference type="NCBI Taxonomy" id="586398"/>
    <lineage>
        <taxon>Eukaryota</taxon>
        <taxon>Viridiplantae</taxon>
        <taxon>Streptophyta</taxon>
        <taxon>Embryophyta</taxon>
        <taxon>Tracheophyta</taxon>
        <taxon>Spermatophyta</taxon>
        <taxon>Magnoliopsida</taxon>
        <taxon>eudicotyledons</taxon>
        <taxon>Gunneridae</taxon>
        <taxon>Pentapetalae</taxon>
        <taxon>rosids</taxon>
        <taxon>fabids</taxon>
        <taxon>Malpighiales</taxon>
        <taxon>Linaceae</taxon>
        <taxon>Linum</taxon>
    </lineage>
</organism>
<evidence type="ECO:0008006" key="3">
    <source>
        <dbReference type="Google" id="ProtNLM"/>
    </source>
</evidence>
<gene>
    <name evidence="1" type="ORF">LTRI10_LOCUS43470</name>
</gene>
<name>A0AAV2FZT8_9ROSI</name>
<protein>
    <recommendedName>
        <fullName evidence="3">PEHE domain-containing protein</fullName>
    </recommendedName>
</protein>
<dbReference type="EMBL" id="OZ034820">
    <property type="protein sequence ID" value="CAL1403547.1"/>
    <property type="molecule type" value="Genomic_DNA"/>
</dbReference>
<accession>A0AAV2FZT8</accession>
<dbReference type="AlphaFoldDB" id="A0AAV2FZT8"/>
<sequence>MKPESKKNRGKTGASSVADIQNNGVDSCYDFSNLSNALTVIAPPAIVNPTESSTILATRKDGGSSSSAYDFGDFSMELSAIEHKEKKIAALRARSHRKREYLRMRHVFLDDILCPSTPVPRAMSAADDAAAIRPSRRLRNHPLVDFPLVANWTRSLHEGFSKLSVKQPLVDEVAEDGSQVLNPTTARPTQELEERSFPIMYRLSRIVSLGRRRRHCRVVP</sequence>
<keyword evidence="2" id="KW-1185">Reference proteome</keyword>
<evidence type="ECO:0000313" key="1">
    <source>
        <dbReference type="EMBL" id="CAL1403547.1"/>
    </source>
</evidence>
<dbReference type="Proteomes" id="UP001497516">
    <property type="component" value="Chromosome 7"/>
</dbReference>
<proteinExistence type="predicted"/>